<evidence type="ECO:0000313" key="2">
    <source>
        <dbReference type="Proteomes" id="UP000601027"/>
    </source>
</evidence>
<accession>A0ABS1XT88</accession>
<evidence type="ECO:0008006" key="3">
    <source>
        <dbReference type="Google" id="ProtNLM"/>
    </source>
</evidence>
<organism evidence="1 2">
    <name type="scientific">Micromonospora parastrephiae</name>
    <dbReference type="NCBI Taxonomy" id="2806101"/>
    <lineage>
        <taxon>Bacteria</taxon>
        <taxon>Bacillati</taxon>
        <taxon>Actinomycetota</taxon>
        <taxon>Actinomycetes</taxon>
        <taxon>Micromonosporales</taxon>
        <taxon>Micromonosporaceae</taxon>
        <taxon>Micromonospora</taxon>
    </lineage>
</organism>
<comment type="caution">
    <text evidence="1">The sequence shown here is derived from an EMBL/GenBank/DDBJ whole genome shotgun (WGS) entry which is preliminary data.</text>
</comment>
<name>A0ABS1XT88_9ACTN</name>
<dbReference type="Proteomes" id="UP000601027">
    <property type="component" value="Unassembled WGS sequence"/>
</dbReference>
<gene>
    <name evidence="1" type="ORF">JNW91_11775</name>
</gene>
<reference evidence="1 2" key="1">
    <citation type="submission" date="2021-01" db="EMBL/GenBank/DDBJ databases">
        <title>Draft genome sequence of Micromonospora sp. strain STR1_7.</title>
        <authorList>
            <person name="Karlyshev A."/>
            <person name="Jawad R."/>
        </authorList>
    </citation>
    <scope>NUCLEOTIDE SEQUENCE [LARGE SCALE GENOMIC DNA]</scope>
    <source>
        <strain evidence="1 2">STR1-7</strain>
    </source>
</reference>
<dbReference type="RefSeq" id="WP_203174892.1">
    <property type="nucleotide sequence ID" value="NZ_JAEVHM010000042.1"/>
</dbReference>
<dbReference type="EMBL" id="JAEVHM010000042">
    <property type="protein sequence ID" value="MBM0232484.1"/>
    <property type="molecule type" value="Genomic_DNA"/>
</dbReference>
<keyword evidence="2" id="KW-1185">Reference proteome</keyword>
<evidence type="ECO:0000313" key="1">
    <source>
        <dbReference type="EMBL" id="MBM0232484.1"/>
    </source>
</evidence>
<sequence length="327" mass="37500">MRVLLDTNIWSSLGDEGTSRPFRDFMQSRGLEVLVTPSTLVEVMDLPVPAPRQRIIEALITGSRRRLPTEAMSESAEVVAEIRRARPAWLRAMPDTATVASLNTFWTRTIWRQARETSERLHLWQQAQPPIAPHIVRQQRRQRHDVLETRFSFRPLTAIKARLAPETPDHYRAGWIEGDEVDAWRAELRDLYWHQLVVVPGRAVVTRQDTTFADWVGAYVDLRRLGSSRADFTRFWLYDASAEAVPRNWIRWAVRHIQTTQKISGGNPADEQHSSYLVDADIFLSADSRYVSTLKIVRDDAPFAMAEPRLVSGDRCVPILDRLAAVL</sequence>
<protein>
    <recommendedName>
        <fullName evidence="3">DUF4935 domain-containing protein</fullName>
    </recommendedName>
</protein>
<proteinExistence type="predicted"/>